<name>A0AAU0UNX3_9FIRM</name>
<dbReference type="KEGG" id="dbc:MFMK1_001727"/>
<dbReference type="RefSeq" id="WP_366924732.1">
    <property type="nucleotide sequence ID" value="NZ_CP121694.1"/>
</dbReference>
<proteinExistence type="predicted"/>
<dbReference type="EMBL" id="CP121694">
    <property type="protein sequence ID" value="WRO21906.1"/>
    <property type="molecule type" value="Genomic_DNA"/>
</dbReference>
<dbReference type="AlphaFoldDB" id="A0AAU0UNX3"/>
<keyword evidence="2" id="KW-1185">Reference proteome</keyword>
<accession>A0AAU0UNX3</accession>
<evidence type="ECO:0000313" key="2">
    <source>
        <dbReference type="Proteomes" id="UP001329915"/>
    </source>
</evidence>
<dbReference type="Proteomes" id="UP001329915">
    <property type="component" value="Chromosome"/>
</dbReference>
<protein>
    <submittedName>
        <fullName evidence="1">Uncharacterized protein</fullName>
    </submittedName>
</protein>
<organism evidence="1 2">
    <name type="scientific">Metallumcola ferriviriculae</name>
    <dbReference type="NCBI Taxonomy" id="3039180"/>
    <lineage>
        <taxon>Bacteria</taxon>
        <taxon>Bacillati</taxon>
        <taxon>Bacillota</taxon>
        <taxon>Clostridia</taxon>
        <taxon>Neomoorellales</taxon>
        <taxon>Desulfitibacteraceae</taxon>
        <taxon>Metallumcola</taxon>
    </lineage>
</organism>
<gene>
    <name evidence="1" type="ORF">MFMK1_001727</name>
</gene>
<sequence length="192" mass="22441">MAKCVFCSKKAKRSCPALQQEICPFCCGSKRGNEIECTLDCSIYKKGILKDNEKAVMKRARASFNNEYDDLFKRQGIPETAGPLEEFIFINYYRDFRVDDNDILNCYIKIYYILQGQDHLYTLDDYEVDIFKKFLDVARENDISPKLQKVMILRLIKSIEQVSGGRFGRRNYLEMLRGMLTQTGRMGELFKD</sequence>
<evidence type="ECO:0000313" key="1">
    <source>
        <dbReference type="EMBL" id="WRO21906.1"/>
    </source>
</evidence>
<reference evidence="1 2" key="1">
    <citation type="submission" date="2023-04" db="EMBL/GenBank/DDBJ databases">
        <authorList>
            <person name="Hsu D."/>
        </authorList>
    </citation>
    <scope>NUCLEOTIDE SEQUENCE [LARGE SCALE GENOMIC DNA]</scope>
    <source>
        <strain evidence="1 2">MK1</strain>
    </source>
</reference>